<keyword evidence="4" id="KW-1185">Reference proteome</keyword>
<organism evidence="3 4">
    <name type="scientific">Trinickia fusca</name>
    <dbReference type="NCBI Taxonomy" id="2419777"/>
    <lineage>
        <taxon>Bacteria</taxon>
        <taxon>Pseudomonadati</taxon>
        <taxon>Pseudomonadota</taxon>
        <taxon>Betaproteobacteria</taxon>
        <taxon>Burkholderiales</taxon>
        <taxon>Burkholderiaceae</taxon>
        <taxon>Trinickia</taxon>
    </lineage>
</organism>
<accession>A0A494X9T9</accession>
<dbReference type="InterPro" id="IPR012533">
    <property type="entry name" value="YcnI-copper_dom"/>
</dbReference>
<keyword evidence="1" id="KW-0732">Signal</keyword>
<gene>
    <name evidence="3" type="ORF">D7S89_15015</name>
</gene>
<dbReference type="RefSeq" id="WP_121278483.1">
    <property type="nucleotide sequence ID" value="NZ_RBZV01000005.1"/>
</dbReference>
<sequence length="189" mass="20058">MHTPFLGRGHGCGRLTLIAAITLIAGVATSLCAHAHITAQPNEGAAGSYFETALKVPHGCDGSPTVALRVAMPDGVTSVKPQMKPGWHVDIERRPLDPPLKGEHGTTIAEVVTAVQWSGNSLPDSQYDTFGIVMKLPDEAGKTLYFPVVQTCESGRREWTDIPAEGQSWHAVHSPAPFVRVASGAAHAH</sequence>
<dbReference type="EMBL" id="RBZV01000005">
    <property type="protein sequence ID" value="RKP47537.1"/>
    <property type="molecule type" value="Genomic_DNA"/>
</dbReference>
<dbReference type="Proteomes" id="UP000280434">
    <property type="component" value="Unassembled WGS sequence"/>
</dbReference>
<dbReference type="InterPro" id="IPR038507">
    <property type="entry name" value="YcnI-like_sf"/>
</dbReference>
<evidence type="ECO:0000256" key="1">
    <source>
        <dbReference type="SAM" id="SignalP"/>
    </source>
</evidence>
<feature type="domain" description="YncI copper-binding" evidence="2">
    <location>
        <begin position="36"/>
        <end position="181"/>
    </location>
</feature>
<dbReference type="OrthoDB" id="9796962at2"/>
<dbReference type="Gene3D" id="2.60.40.2230">
    <property type="entry name" value="Uncharacterised protein YcnI-like PF07987, DUF1775"/>
    <property type="match status" value="1"/>
</dbReference>
<dbReference type="Pfam" id="PF07987">
    <property type="entry name" value="DUF1775"/>
    <property type="match status" value="1"/>
</dbReference>
<proteinExistence type="predicted"/>
<evidence type="ECO:0000259" key="2">
    <source>
        <dbReference type="Pfam" id="PF07987"/>
    </source>
</evidence>
<evidence type="ECO:0000313" key="4">
    <source>
        <dbReference type="Proteomes" id="UP000280434"/>
    </source>
</evidence>
<reference evidence="3 4" key="1">
    <citation type="submission" date="2018-10" db="EMBL/GenBank/DDBJ databases">
        <title>Paraburkholderia sp. 7MK8-2, isolated from soil.</title>
        <authorList>
            <person name="Gao Z.-H."/>
            <person name="Qiu L.-H."/>
        </authorList>
    </citation>
    <scope>NUCLEOTIDE SEQUENCE [LARGE SCALE GENOMIC DNA]</scope>
    <source>
        <strain evidence="3 4">7MK8-2</strain>
    </source>
</reference>
<dbReference type="AlphaFoldDB" id="A0A494X9T9"/>
<comment type="caution">
    <text evidence="3">The sequence shown here is derived from an EMBL/GenBank/DDBJ whole genome shotgun (WGS) entry which is preliminary data.</text>
</comment>
<protein>
    <submittedName>
        <fullName evidence="3">DUF1775 domain-containing protein</fullName>
    </submittedName>
</protein>
<evidence type="ECO:0000313" key="3">
    <source>
        <dbReference type="EMBL" id="RKP47537.1"/>
    </source>
</evidence>
<name>A0A494X9T9_9BURK</name>
<feature type="signal peptide" evidence="1">
    <location>
        <begin position="1"/>
        <end position="35"/>
    </location>
</feature>
<feature type="chain" id="PRO_5019796844" evidence="1">
    <location>
        <begin position="36"/>
        <end position="189"/>
    </location>
</feature>
<dbReference type="CDD" id="cd08545">
    <property type="entry name" value="YcnI_like"/>
    <property type="match status" value="1"/>
</dbReference>